<name>A0ABQ8HND6_9ROSI</name>
<comment type="caution">
    <text evidence="4">The sequence shown here is derived from an EMBL/GenBank/DDBJ whole genome shotgun (WGS) entry which is preliminary data.</text>
</comment>
<accession>A0ABQ8HND6</accession>
<dbReference type="EMBL" id="JAFEMO010000008">
    <property type="protein sequence ID" value="KAH7565863.1"/>
    <property type="molecule type" value="Genomic_DNA"/>
</dbReference>
<proteinExistence type="inferred from homology"/>
<gene>
    <name evidence="4" type="ORF">JRO89_XS08G0027800</name>
</gene>
<dbReference type="Pfam" id="PF02536">
    <property type="entry name" value="mTERF"/>
    <property type="match status" value="1"/>
</dbReference>
<sequence>MYSLQQNPNFSLCVFTRIEMQSVKSFQLQILQKNAKKATKPISYIVSSLAKTPTQTPNTLVFNYLIETLNFSKTEAQSISITTRFSNVKSLENAPCVLHYLRSLGLSETQIRSSVRYLPQILFCDVDKTLKPKVDFFQEMGLVGPDLCKFISSNSRIFSCSLEKKLIPCTQILKKILVNDKNNQDLIRIVRRPSWLITMNPESRFLRNIAFFESCGIVGSQLSYLLKIKPRLFLMEESKLRDLVLRVSDLGLSFHSRMFVYGLCIVFSLNKEIFERKLELLRSFGFTNNEAMEIFRKQPMLFSNSEERLKLALDFFLNKIELKKEMLIRAPFCFTLSLEERVIPRYRVMQILKSRSLLLLNKEPSFFKMLAVSEKTFLEKFVEKFTDDAEELLVAYRGHMLDSSSSSPCSEEINLDAS</sequence>
<comment type="similarity">
    <text evidence="1">Belongs to the mTERF family.</text>
</comment>
<dbReference type="Gene3D" id="1.25.70.10">
    <property type="entry name" value="Transcription termination factor 3, mitochondrial"/>
    <property type="match status" value="2"/>
</dbReference>
<reference evidence="4 5" key="1">
    <citation type="submission" date="2021-02" db="EMBL/GenBank/DDBJ databases">
        <title>Plant Genome Project.</title>
        <authorList>
            <person name="Zhang R.-G."/>
        </authorList>
    </citation>
    <scope>NUCLEOTIDE SEQUENCE [LARGE SCALE GENOMIC DNA]</scope>
    <source>
        <tissue evidence="4">Leaves</tissue>
    </source>
</reference>
<keyword evidence="3" id="KW-0809">Transit peptide</keyword>
<protein>
    <submittedName>
        <fullName evidence="4">Uncharacterized protein</fullName>
    </submittedName>
</protein>
<keyword evidence="5" id="KW-1185">Reference proteome</keyword>
<evidence type="ECO:0000256" key="1">
    <source>
        <dbReference type="ARBA" id="ARBA00007692"/>
    </source>
</evidence>
<dbReference type="PANTHER" id="PTHR13068:SF173">
    <property type="entry name" value="EMB|CAB62602.1"/>
    <property type="match status" value="1"/>
</dbReference>
<dbReference type="InterPro" id="IPR038538">
    <property type="entry name" value="MTERF_sf"/>
</dbReference>
<dbReference type="PANTHER" id="PTHR13068">
    <property type="entry name" value="CGI-12 PROTEIN-RELATED"/>
    <property type="match status" value="1"/>
</dbReference>
<evidence type="ECO:0000256" key="3">
    <source>
        <dbReference type="ARBA" id="ARBA00022946"/>
    </source>
</evidence>
<organism evidence="4 5">
    <name type="scientific">Xanthoceras sorbifolium</name>
    <dbReference type="NCBI Taxonomy" id="99658"/>
    <lineage>
        <taxon>Eukaryota</taxon>
        <taxon>Viridiplantae</taxon>
        <taxon>Streptophyta</taxon>
        <taxon>Embryophyta</taxon>
        <taxon>Tracheophyta</taxon>
        <taxon>Spermatophyta</taxon>
        <taxon>Magnoliopsida</taxon>
        <taxon>eudicotyledons</taxon>
        <taxon>Gunneridae</taxon>
        <taxon>Pentapetalae</taxon>
        <taxon>rosids</taxon>
        <taxon>malvids</taxon>
        <taxon>Sapindales</taxon>
        <taxon>Sapindaceae</taxon>
        <taxon>Xanthoceroideae</taxon>
        <taxon>Xanthoceras</taxon>
    </lineage>
</organism>
<keyword evidence="2" id="KW-0805">Transcription regulation</keyword>
<evidence type="ECO:0000313" key="5">
    <source>
        <dbReference type="Proteomes" id="UP000827721"/>
    </source>
</evidence>
<dbReference type="InterPro" id="IPR003690">
    <property type="entry name" value="MTERF"/>
</dbReference>
<keyword evidence="2" id="KW-0804">Transcription</keyword>
<evidence type="ECO:0000256" key="2">
    <source>
        <dbReference type="ARBA" id="ARBA00022472"/>
    </source>
</evidence>
<evidence type="ECO:0000313" key="4">
    <source>
        <dbReference type="EMBL" id="KAH7565863.1"/>
    </source>
</evidence>
<keyword evidence="2" id="KW-0806">Transcription termination</keyword>
<dbReference type="SMART" id="SM00733">
    <property type="entry name" value="Mterf"/>
    <property type="match status" value="7"/>
</dbReference>
<dbReference type="Proteomes" id="UP000827721">
    <property type="component" value="Unassembled WGS sequence"/>
</dbReference>